<protein>
    <submittedName>
        <fullName evidence="1">Uncharacterized protein</fullName>
    </submittedName>
</protein>
<proteinExistence type="predicted"/>
<evidence type="ECO:0000313" key="2">
    <source>
        <dbReference type="Proteomes" id="UP001064048"/>
    </source>
</evidence>
<dbReference type="EMBL" id="CM046124">
    <property type="protein sequence ID" value="KAI8433065.1"/>
    <property type="molecule type" value="Genomic_DNA"/>
</dbReference>
<accession>A0ACC0K9I3</accession>
<organism evidence="1 2">
    <name type="scientific">Choristoneura fumiferana</name>
    <name type="common">Spruce budworm moth</name>
    <name type="synonym">Archips fumiferana</name>
    <dbReference type="NCBI Taxonomy" id="7141"/>
    <lineage>
        <taxon>Eukaryota</taxon>
        <taxon>Metazoa</taxon>
        <taxon>Ecdysozoa</taxon>
        <taxon>Arthropoda</taxon>
        <taxon>Hexapoda</taxon>
        <taxon>Insecta</taxon>
        <taxon>Pterygota</taxon>
        <taxon>Neoptera</taxon>
        <taxon>Endopterygota</taxon>
        <taxon>Lepidoptera</taxon>
        <taxon>Glossata</taxon>
        <taxon>Ditrysia</taxon>
        <taxon>Tortricoidea</taxon>
        <taxon>Tortricidae</taxon>
        <taxon>Tortricinae</taxon>
        <taxon>Choristoneura</taxon>
    </lineage>
</organism>
<keyword evidence="2" id="KW-1185">Reference proteome</keyword>
<reference evidence="1 2" key="1">
    <citation type="journal article" date="2022" name="Genome Biol. Evol.">
        <title>The Spruce Budworm Genome: Reconstructing the Evolutionary History of Antifreeze Proteins.</title>
        <authorList>
            <person name="Beliveau C."/>
            <person name="Gagne P."/>
            <person name="Picq S."/>
            <person name="Vernygora O."/>
            <person name="Keeling C.I."/>
            <person name="Pinkney K."/>
            <person name="Doucet D."/>
            <person name="Wen F."/>
            <person name="Johnston J.S."/>
            <person name="Maaroufi H."/>
            <person name="Boyle B."/>
            <person name="Laroche J."/>
            <person name="Dewar K."/>
            <person name="Juretic N."/>
            <person name="Blackburn G."/>
            <person name="Nisole A."/>
            <person name="Brunet B."/>
            <person name="Brandao M."/>
            <person name="Lumley L."/>
            <person name="Duan J."/>
            <person name="Quan G."/>
            <person name="Lucarotti C.J."/>
            <person name="Roe A.D."/>
            <person name="Sperling F.A.H."/>
            <person name="Levesque R.C."/>
            <person name="Cusson M."/>
        </authorList>
    </citation>
    <scope>NUCLEOTIDE SEQUENCE [LARGE SCALE GENOMIC DNA]</scope>
    <source>
        <strain evidence="1">Glfc:IPQL:Cfum</strain>
    </source>
</reference>
<name>A0ACC0K9I3_CHOFU</name>
<comment type="caution">
    <text evidence="1">The sequence shown here is derived from an EMBL/GenBank/DDBJ whole genome shotgun (WGS) entry which is preliminary data.</text>
</comment>
<dbReference type="Proteomes" id="UP001064048">
    <property type="component" value="Chromosome 24"/>
</dbReference>
<evidence type="ECO:0000313" key="1">
    <source>
        <dbReference type="EMBL" id="KAI8433065.1"/>
    </source>
</evidence>
<sequence>MLCCRKYKVFHSNYKDILTKCVPIGYLRMKSTAKPRTKVYSHTILFPKTDFPARSNSAKKDEIEKTAKFAELYNWQRKHLKGPEFVLHDGPPYANGDLHMGHAVNKIIKDINNRYQILQGNKVHYVPGWDCHGLPIELKALQQTKKAKKNEPSDPVEIRETARAFALETIERQKEQFISWGVMADWDKQCYKTLDNSYVKKQLELFYEMYEAGLIFRALKPVYWSPSSRTALAEAELEYDPQFKSTEAYVSFPLEEIPEALKDVVKGDTLSAIIWTTTPWTLPANRAICFNPSLVYSVVALDGLPGRFLVAAGLLPELQRSLGRGVVSVAEFEGQLLRGARYRHAALGRSSPLLGRSFPLLGAAHVSATKGTGLVHTAPAHGPEDFLVGLEHNIPVECNVDESGLYSNLGPGLDGLPALGAGQEAVLAMLGPQLLRRGTLAHSHPLDWRTKRPVILRASEQWFVHTDKLKTRALEAIEQVQILPAATAAQSRLGFRSRVGRGPTGACRASAPGACPYPVCTITGGPYWTVTCGNICHGEAKIFGSFYRRIIDRLYSLLETRGPDAWWSSRVAELLPRGLAQQLGLQGGAVTKGTDIMDIWLDSGSSWLTLPASGQQPAAALYCEGVDQLTGWFQSSLLTSVAVTGRAPYECIFVHGFVVDSQRRKMSKSVGNVVAPADVIRGGDKQPAYGIDTLRWWVASHGTQHTQIIVSKQLLDDCQAEVIRLRAILKYLLGVIDLHPQQFQQKPPLNYLDKYMIAETYKFRSEVKESYKELRFNNAVQSILFFVSNKVSALYCHCVKDRLYCAPKDSKSRLAAQLVAHTILASLCKTIGPILPHLVEEAWQYHPLYEKPYFYTQNIPVLSEISVDTSKMETVLELKKDICAVTKNENLKRYAVNIKLNPNLFCVLDELNKVDDLDESVLCEILEVSAVSLEEDASVGKWEVSVVESRRDQCLRCRKYNAADNTDKCLRCEKAVSLS</sequence>
<gene>
    <name evidence="1" type="ORF">MSG28_013923</name>
</gene>